<evidence type="ECO:0000259" key="4">
    <source>
        <dbReference type="SMART" id="SM00872"/>
    </source>
</evidence>
<evidence type="ECO:0000256" key="2">
    <source>
        <dbReference type="ARBA" id="ARBA00022801"/>
    </source>
</evidence>
<dbReference type="InterPro" id="IPR011013">
    <property type="entry name" value="Gal_mutarotase_sf_dom"/>
</dbReference>
<keyword evidence="2" id="KW-0378">Hydrolase</keyword>
<gene>
    <name evidence="5" type="ORF">ANN_15453</name>
</gene>
<dbReference type="SUPFAM" id="SSF74650">
    <property type="entry name" value="Galactose mutarotase-like"/>
    <property type="match status" value="1"/>
</dbReference>
<dbReference type="Pfam" id="PF09261">
    <property type="entry name" value="Alpha-mann_mid"/>
    <property type="match status" value="1"/>
</dbReference>
<dbReference type="InterPro" id="IPR037094">
    <property type="entry name" value="Glyco_hydro_38_cen_sf"/>
</dbReference>
<keyword evidence="3" id="KW-1015">Disulfide bond</keyword>
<dbReference type="InterPro" id="IPR011682">
    <property type="entry name" value="Glyco_hydro_38_C"/>
</dbReference>
<proteinExistence type="predicted"/>
<dbReference type="InterPro" id="IPR013780">
    <property type="entry name" value="Glyco_hydro_b"/>
</dbReference>
<sequence length="389" mass="43696">MLARETPFLEDLRIRMMLPATEPYKDVAERRKQKEREIEKEFFATDAMTNREWTSSNQPQRHAIIGLATHDFVKDYVAKQLEAMTQLGQVEASSIDSLREAMGVMQHHDAITGTEKQHVAEDYMRILTNAFEDARGSAEKSLNQLISQDASNNVEVFNCLELNVSSCDVTENQEKFVVTVYNPLSHEVNHFVRLPVPSATYTVQAPDGALQTTQMVPIPKEVLESPERASSTATHDLVFKAENLPSLGFRSYYVTKTSDSFEEVQPSGDLSIGTDLEVVLDETTGLVKTLRSNGVEIPVAQNLYFYKGAAADNQRASGAYIFRPNGTSKTAISDSSTFVVYKGDVVDEIHQTFSDWASQVVRVYHEENHVEFEWLVGPIPTEYDNAFCF</sequence>
<dbReference type="SMART" id="SM00872">
    <property type="entry name" value="Alpha-mann_mid"/>
    <property type="match status" value="1"/>
</dbReference>
<evidence type="ECO:0000313" key="5">
    <source>
        <dbReference type="EMBL" id="KAJ4433196.1"/>
    </source>
</evidence>
<dbReference type="Gene3D" id="2.70.98.30">
    <property type="entry name" value="Golgi alpha-mannosidase II, domain 4"/>
    <property type="match status" value="1"/>
</dbReference>
<dbReference type="Gene3D" id="2.60.40.1180">
    <property type="entry name" value="Golgi alpha-mannosidase II"/>
    <property type="match status" value="1"/>
</dbReference>
<reference evidence="5 6" key="1">
    <citation type="journal article" date="2022" name="Allergy">
        <title>Genome assembly and annotation of Periplaneta americana reveal a comprehensive cockroach allergen profile.</title>
        <authorList>
            <person name="Wang L."/>
            <person name="Xiong Q."/>
            <person name="Saelim N."/>
            <person name="Wang L."/>
            <person name="Nong W."/>
            <person name="Wan A.T."/>
            <person name="Shi M."/>
            <person name="Liu X."/>
            <person name="Cao Q."/>
            <person name="Hui J.H.L."/>
            <person name="Sookrung N."/>
            <person name="Leung T.F."/>
            <person name="Tungtrongchitr A."/>
            <person name="Tsui S.K.W."/>
        </authorList>
    </citation>
    <scope>NUCLEOTIDE SEQUENCE [LARGE SCALE GENOMIC DNA]</scope>
    <source>
        <strain evidence="5">PWHHKU_190912</strain>
    </source>
</reference>
<accession>A0ABQ8SGF5</accession>
<dbReference type="InterPro" id="IPR050843">
    <property type="entry name" value="Glycosyl_Hydrlase_38"/>
</dbReference>
<protein>
    <recommendedName>
        <fullName evidence="4">Glycoside hydrolase family 38 central domain-containing protein</fullName>
    </recommendedName>
</protein>
<feature type="domain" description="Glycoside hydrolase family 38 central" evidence="4">
    <location>
        <begin position="68"/>
        <end position="127"/>
    </location>
</feature>
<evidence type="ECO:0000256" key="3">
    <source>
        <dbReference type="ARBA" id="ARBA00023157"/>
    </source>
</evidence>
<name>A0ABQ8SGF5_PERAM</name>
<dbReference type="Pfam" id="PF07748">
    <property type="entry name" value="Glyco_hydro_38C"/>
    <property type="match status" value="1"/>
</dbReference>
<evidence type="ECO:0000313" key="6">
    <source>
        <dbReference type="Proteomes" id="UP001148838"/>
    </source>
</evidence>
<dbReference type="PANTHER" id="PTHR11607:SF3">
    <property type="entry name" value="LYSOSOMAL ALPHA-MANNOSIDASE"/>
    <property type="match status" value="1"/>
</dbReference>
<keyword evidence="6" id="KW-1185">Reference proteome</keyword>
<evidence type="ECO:0000256" key="1">
    <source>
        <dbReference type="ARBA" id="ARBA00022723"/>
    </source>
</evidence>
<dbReference type="SUPFAM" id="SSF88688">
    <property type="entry name" value="Families 57/38 glycoside transferase middle domain"/>
    <property type="match status" value="1"/>
</dbReference>
<comment type="caution">
    <text evidence="5">The sequence shown here is derived from an EMBL/GenBank/DDBJ whole genome shotgun (WGS) entry which is preliminary data.</text>
</comment>
<dbReference type="InterPro" id="IPR028995">
    <property type="entry name" value="Glyco_hydro_57/38_cen_sf"/>
</dbReference>
<dbReference type="PANTHER" id="PTHR11607">
    <property type="entry name" value="ALPHA-MANNOSIDASE"/>
    <property type="match status" value="1"/>
</dbReference>
<dbReference type="InterPro" id="IPR015341">
    <property type="entry name" value="Glyco_hydro_38_cen"/>
</dbReference>
<organism evidence="5 6">
    <name type="scientific">Periplaneta americana</name>
    <name type="common">American cockroach</name>
    <name type="synonym">Blatta americana</name>
    <dbReference type="NCBI Taxonomy" id="6978"/>
    <lineage>
        <taxon>Eukaryota</taxon>
        <taxon>Metazoa</taxon>
        <taxon>Ecdysozoa</taxon>
        <taxon>Arthropoda</taxon>
        <taxon>Hexapoda</taxon>
        <taxon>Insecta</taxon>
        <taxon>Pterygota</taxon>
        <taxon>Neoptera</taxon>
        <taxon>Polyneoptera</taxon>
        <taxon>Dictyoptera</taxon>
        <taxon>Blattodea</taxon>
        <taxon>Blattoidea</taxon>
        <taxon>Blattidae</taxon>
        <taxon>Blattinae</taxon>
        <taxon>Periplaneta</taxon>
    </lineage>
</organism>
<keyword evidence="1" id="KW-0479">Metal-binding</keyword>
<dbReference type="EMBL" id="JAJSOF020000027">
    <property type="protein sequence ID" value="KAJ4433196.1"/>
    <property type="molecule type" value="Genomic_DNA"/>
</dbReference>
<dbReference type="Gene3D" id="1.20.1270.50">
    <property type="entry name" value="Glycoside hydrolase family 38, central domain"/>
    <property type="match status" value="1"/>
</dbReference>
<dbReference type="Proteomes" id="UP001148838">
    <property type="component" value="Unassembled WGS sequence"/>
</dbReference>